<dbReference type="InterPro" id="IPR012416">
    <property type="entry name" value="CBP60"/>
</dbReference>
<dbReference type="Pfam" id="PF20451">
    <property type="entry name" value="Calmod_bind_M"/>
    <property type="match status" value="1"/>
</dbReference>
<comment type="caution">
    <text evidence="3">The sequence shown here is derived from an EMBL/GenBank/DDBJ whole genome shotgun (WGS) entry which is preliminary data.</text>
</comment>
<evidence type="ECO:0000259" key="1">
    <source>
        <dbReference type="Pfam" id="PF07887"/>
    </source>
</evidence>
<gene>
    <name evidence="3" type="ORF">AAHA92_01856</name>
</gene>
<sequence>MGSDENGGSSEQLGQALDLRLTVRRIMEKEMKPMVLSMLGRVVKPMVATTVQQEIVPVAEDLFRRVIKDALQEFVEERFSNGVTRDDLPEERSLHLKFLYDKVSDIVTGEEFRGINDECLKLALLESDGNIVTCGNGSDARVEILLLDDNGNDGEDNMSLENFKGSIIETGTKKKPHFAKSVYKSLKEGVADLNGLKLGHDSARIKKYRCRLGARIVQNLDRATVLEAWTAPFTVVDKHDKYNKKHPWPSLLSEVWRLEGIGKTGMPCERLKNESIKTVKDFLFWFHVNPEELQNKILRVGVSAWNKIVSHAQKCNIDCKTLYSDKSSTEPQTCVIYDVVGKLKGGIIESYFVPIYDMSSDEKDRARELLRSVLVEPSAFVERYVFSLGDEDALLKKFPYRSLQHSALTVSEDMSGNHTTERGSSSQRIIAANNAYAFGGLSDRTSRPFPTDLHTSDYETLLCFENNPPPISMLVSGNDKHTAGMAGGSISGCSNASFQSAMDEEVYYPFPTSPDPMLTDFSSHNAHEWQWFEEEPPRCPGSPSPDLMLPYAVHVDIGSACAYGDETRGADPPKGWKKVSRLWSTVCKFMSGDAGSSCKRRRV</sequence>
<dbReference type="AlphaFoldDB" id="A0ABD1IEI0"/>
<protein>
    <submittedName>
        <fullName evidence="3">Calmodulin-binding protein 60 A-like isoform X2</fullName>
    </submittedName>
</protein>
<dbReference type="EMBL" id="JBEAFC010000002">
    <property type="protein sequence ID" value="KAL1566223.1"/>
    <property type="molecule type" value="Genomic_DNA"/>
</dbReference>
<dbReference type="Proteomes" id="UP001567538">
    <property type="component" value="Unassembled WGS sequence"/>
</dbReference>
<dbReference type="PANTHER" id="PTHR31713">
    <property type="entry name" value="OS02G0177800 PROTEIN"/>
    <property type="match status" value="1"/>
</dbReference>
<feature type="domain" description="Calmodulin binding protein central" evidence="2">
    <location>
        <begin position="253"/>
        <end position="315"/>
    </location>
</feature>
<dbReference type="Pfam" id="PF07887">
    <property type="entry name" value="Calmodulin_bind"/>
    <property type="match status" value="1"/>
</dbReference>
<reference evidence="3 4" key="1">
    <citation type="submission" date="2024-06" db="EMBL/GenBank/DDBJ databases">
        <title>A chromosome level genome sequence of Diviner's sage (Salvia divinorum).</title>
        <authorList>
            <person name="Ford S.A."/>
            <person name="Ro D.-K."/>
            <person name="Ness R.W."/>
            <person name="Phillips M.A."/>
        </authorList>
    </citation>
    <scope>NUCLEOTIDE SEQUENCE [LARGE SCALE GENOMIC DNA]</scope>
    <source>
        <strain evidence="3">SAF-2024a</strain>
        <tissue evidence="3">Leaf</tissue>
    </source>
</reference>
<dbReference type="InterPro" id="IPR046831">
    <property type="entry name" value="Calmodulin_bind_N"/>
</dbReference>
<dbReference type="PANTHER" id="PTHR31713:SF14">
    <property type="entry name" value="CALMODULIN-BINDING PROTEIN 60 A"/>
    <property type="match status" value="1"/>
</dbReference>
<dbReference type="InterPro" id="IPR046830">
    <property type="entry name" value="Calmod_bind_M"/>
</dbReference>
<accession>A0ABD1IEI0</accession>
<keyword evidence="4" id="KW-1185">Reference proteome</keyword>
<evidence type="ECO:0000259" key="2">
    <source>
        <dbReference type="Pfam" id="PF20451"/>
    </source>
</evidence>
<evidence type="ECO:0000313" key="4">
    <source>
        <dbReference type="Proteomes" id="UP001567538"/>
    </source>
</evidence>
<proteinExistence type="predicted"/>
<evidence type="ECO:0000313" key="3">
    <source>
        <dbReference type="EMBL" id="KAL1566223.1"/>
    </source>
</evidence>
<feature type="domain" description="Calmodulin binding protein-like N-terminal" evidence="1">
    <location>
        <begin position="94"/>
        <end position="237"/>
    </location>
</feature>
<organism evidence="3 4">
    <name type="scientific">Salvia divinorum</name>
    <name type="common">Maria pastora</name>
    <name type="synonym">Diviner's sage</name>
    <dbReference type="NCBI Taxonomy" id="28513"/>
    <lineage>
        <taxon>Eukaryota</taxon>
        <taxon>Viridiplantae</taxon>
        <taxon>Streptophyta</taxon>
        <taxon>Embryophyta</taxon>
        <taxon>Tracheophyta</taxon>
        <taxon>Spermatophyta</taxon>
        <taxon>Magnoliopsida</taxon>
        <taxon>eudicotyledons</taxon>
        <taxon>Gunneridae</taxon>
        <taxon>Pentapetalae</taxon>
        <taxon>asterids</taxon>
        <taxon>lamiids</taxon>
        <taxon>Lamiales</taxon>
        <taxon>Lamiaceae</taxon>
        <taxon>Nepetoideae</taxon>
        <taxon>Mentheae</taxon>
        <taxon>Salviinae</taxon>
        <taxon>Salvia</taxon>
        <taxon>Salvia subgen. Calosphace</taxon>
    </lineage>
</organism>
<name>A0ABD1IEI0_SALDI</name>